<dbReference type="AlphaFoldDB" id="A0A0E9T6N4"/>
<reference evidence="1" key="1">
    <citation type="submission" date="2014-11" db="EMBL/GenBank/DDBJ databases">
        <authorList>
            <person name="Amaro Gonzalez C."/>
        </authorList>
    </citation>
    <scope>NUCLEOTIDE SEQUENCE</scope>
</reference>
<protein>
    <submittedName>
        <fullName evidence="1">Uncharacterized protein</fullName>
    </submittedName>
</protein>
<name>A0A0E9T6N4_ANGAN</name>
<organism evidence="1">
    <name type="scientific">Anguilla anguilla</name>
    <name type="common">European freshwater eel</name>
    <name type="synonym">Muraena anguilla</name>
    <dbReference type="NCBI Taxonomy" id="7936"/>
    <lineage>
        <taxon>Eukaryota</taxon>
        <taxon>Metazoa</taxon>
        <taxon>Chordata</taxon>
        <taxon>Craniata</taxon>
        <taxon>Vertebrata</taxon>
        <taxon>Euteleostomi</taxon>
        <taxon>Actinopterygii</taxon>
        <taxon>Neopterygii</taxon>
        <taxon>Teleostei</taxon>
        <taxon>Anguilliformes</taxon>
        <taxon>Anguillidae</taxon>
        <taxon>Anguilla</taxon>
    </lineage>
</organism>
<dbReference type="EMBL" id="GBXM01060219">
    <property type="protein sequence ID" value="JAH48358.1"/>
    <property type="molecule type" value="Transcribed_RNA"/>
</dbReference>
<proteinExistence type="predicted"/>
<sequence>MSHKMVVGFPLYWKRLLVLRRNGTVTALGPCWTYLVLQGLTTQERY</sequence>
<reference evidence="1" key="2">
    <citation type="journal article" date="2015" name="Fish Shellfish Immunol.">
        <title>Early steps in the European eel (Anguilla anguilla)-Vibrio vulnificus interaction in the gills: Role of the RtxA13 toxin.</title>
        <authorList>
            <person name="Callol A."/>
            <person name="Pajuelo D."/>
            <person name="Ebbesson L."/>
            <person name="Teles M."/>
            <person name="MacKenzie S."/>
            <person name="Amaro C."/>
        </authorList>
    </citation>
    <scope>NUCLEOTIDE SEQUENCE</scope>
</reference>
<evidence type="ECO:0000313" key="1">
    <source>
        <dbReference type="EMBL" id="JAH48358.1"/>
    </source>
</evidence>
<accession>A0A0E9T6N4</accession>